<feature type="compositionally biased region" description="Low complexity" evidence="1">
    <location>
        <begin position="135"/>
        <end position="171"/>
    </location>
</feature>
<keyword evidence="5" id="KW-1185">Reference proteome</keyword>
<feature type="domain" description="DUF8176" evidence="3">
    <location>
        <begin position="299"/>
        <end position="409"/>
    </location>
</feature>
<protein>
    <recommendedName>
        <fullName evidence="3">DUF8176 domain-containing protein</fullName>
    </recommendedName>
</protein>
<feature type="region of interest" description="Disordered" evidence="1">
    <location>
        <begin position="1"/>
        <end position="231"/>
    </location>
</feature>
<proteinExistence type="predicted"/>
<evidence type="ECO:0000259" key="3">
    <source>
        <dbReference type="Pfam" id="PF26527"/>
    </source>
</evidence>
<accession>A0ABS6AVV9</accession>
<reference evidence="4 5" key="1">
    <citation type="submission" date="2021-06" db="EMBL/GenBank/DDBJ databases">
        <title>Actinomycetes sequencing.</title>
        <authorList>
            <person name="Shan Q."/>
        </authorList>
    </citation>
    <scope>NUCLEOTIDE SEQUENCE [LARGE SCALE GENOMIC DNA]</scope>
    <source>
        <strain evidence="4 5">NEAU-G5</strain>
    </source>
</reference>
<keyword evidence="2" id="KW-0472">Membrane</keyword>
<dbReference type="EMBL" id="JAHKNI010000002">
    <property type="protein sequence ID" value="MBU3061680.1"/>
    <property type="molecule type" value="Genomic_DNA"/>
</dbReference>
<feature type="compositionally biased region" description="Low complexity" evidence="1">
    <location>
        <begin position="304"/>
        <end position="317"/>
    </location>
</feature>
<dbReference type="InterPro" id="IPR058489">
    <property type="entry name" value="DUF8176"/>
</dbReference>
<evidence type="ECO:0000256" key="2">
    <source>
        <dbReference type="SAM" id="Phobius"/>
    </source>
</evidence>
<name>A0ABS6AVV9_9NOCA</name>
<feature type="compositionally biased region" description="Polar residues" evidence="1">
    <location>
        <begin position="283"/>
        <end position="303"/>
    </location>
</feature>
<dbReference type="RefSeq" id="WP_215916523.1">
    <property type="nucleotide sequence ID" value="NZ_JAHKNI010000002.1"/>
</dbReference>
<keyword evidence="2" id="KW-1133">Transmembrane helix</keyword>
<feature type="transmembrane region" description="Helical" evidence="2">
    <location>
        <begin position="254"/>
        <end position="276"/>
    </location>
</feature>
<organism evidence="4 5">
    <name type="scientific">Nocardia albiluteola</name>
    <dbReference type="NCBI Taxonomy" id="2842303"/>
    <lineage>
        <taxon>Bacteria</taxon>
        <taxon>Bacillati</taxon>
        <taxon>Actinomycetota</taxon>
        <taxon>Actinomycetes</taxon>
        <taxon>Mycobacteriales</taxon>
        <taxon>Nocardiaceae</taxon>
        <taxon>Nocardia</taxon>
    </lineage>
</organism>
<comment type="caution">
    <text evidence="4">The sequence shown here is derived from an EMBL/GenBank/DDBJ whole genome shotgun (WGS) entry which is preliminary data.</text>
</comment>
<dbReference type="Pfam" id="PF26527">
    <property type="entry name" value="DUF8176"/>
    <property type="match status" value="1"/>
</dbReference>
<dbReference type="Proteomes" id="UP000733379">
    <property type="component" value="Unassembled WGS sequence"/>
</dbReference>
<feature type="region of interest" description="Disordered" evidence="1">
    <location>
        <begin position="280"/>
        <end position="317"/>
    </location>
</feature>
<gene>
    <name evidence="4" type="ORF">KO481_09095</name>
</gene>
<feature type="compositionally biased region" description="Low complexity" evidence="1">
    <location>
        <begin position="91"/>
        <end position="107"/>
    </location>
</feature>
<evidence type="ECO:0000313" key="5">
    <source>
        <dbReference type="Proteomes" id="UP000733379"/>
    </source>
</evidence>
<keyword evidence="2" id="KW-0812">Transmembrane</keyword>
<evidence type="ECO:0000313" key="4">
    <source>
        <dbReference type="EMBL" id="MBU3061680.1"/>
    </source>
</evidence>
<evidence type="ECO:0000256" key="1">
    <source>
        <dbReference type="SAM" id="MobiDB-lite"/>
    </source>
</evidence>
<sequence length="414" mass="42854">MASMDDANHDESGEAAPSHGGSDFGPPVSEFGPPVDAFGPPTGESGPVGWQPADASDRPSVGWQPADAPDRPSVGWQPADGQDRPSVGWQPADAPATPAPPAQYRAPDSTGSRETVRAPAPDPRRAPAPETVRYTDQGQQGSDQGTWWQQGATPQAPGQQPHGQASQGHQQVSQRPPTGPRPVAGQSTGPRETPRSLWDDDDLAKKLQAPREPAQAAKGSPGGSLWDDDDLAEQFGPARTAAPSSDRGGRGRGVLIGGVIAVVLVIAVIAVVAVLLTRKGGNPTPTAQNPPSSAPSALSCQNYSNGTTTTGNGPGNTASGSGAILGFEHAFYTDRSAVKAKSFAVPGKLDVSQDVIDSYPAGTTYCLNITQLTPTTYNVTITEHQPSKPGIDYTGLIDVQNVDGKFLVASPQHK</sequence>
<feature type="compositionally biased region" description="Basic and acidic residues" evidence="1">
    <location>
        <begin position="1"/>
        <end position="12"/>
    </location>
</feature>